<comment type="caution">
    <text evidence="1">The sequence shown here is derived from an EMBL/GenBank/DDBJ whole genome shotgun (WGS) entry which is preliminary data.</text>
</comment>
<gene>
    <name evidence="1" type="ORF">QWJ38_04635</name>
</gene>
<evidence type="ECO:0000313" key="1">
    <source>
        <dbReference type="EMBL" id="MDN3919565.1"/>
    </source>
</evidence>
<name>A0ABT8DMD5_9BURK</name>
<dbReference type="Pfam" id="PF12091">
    <property type="entry name" value="DUF3567"/>
    <property type="match status" value="1"/>
</dbReference>
<reference evidence="1 2" key="1">
    <citation type="submission" date="2023-06" db="EMBL/GenBank/DDBJ databases">
        <title>Pelomonas sp. PFR6 16S ribosomal RNA gene Genome sequencing and assembly.</title>
        <authorList>
            <person name="Woo H."/>
        </authorList>
    </citation>
    <scope>NUCLEOTIDE SEQUENCE [LARGE SCALE GENOMIC DNA]</scope>
    <source>
        <strain evidence="1 2">PFR6</strain>
    </source>
</reference>
<organism evidence="1 2">
    <name type="scientific">Roseateles violae</name>
    <dbReference type="NCBI Taxonomy" id="3058042"/>
    <lineage>
        <taxon>Bacteria</taxon>
        <taxon>Pseudomonadati</taxon>
        <taxon>Pseudomonadota</taxon>
        <taxon>Betaproteobacteria</taxon>
        <taxon>Burkholderiales</taxon>
        <taxon>Sphaerotilaceae</taxon>
        <taxon>Roseateles</taxon>
    </lineage>
</organism>
<evidence type="ECO:0000313" key="2">
    <source>
        <dbReference type="Proteomes" id="UP001228044"/>
    </source>
</evidence>
<accession>A0ABT8DMD5</accession>
<dbReference type="Proteomes" id="UP001228044">
    <property type="component" value="Unassembled WGS sequence"/>
</dbReference>
<keyword evidence="2" id="KW-1185">Reference proteome</keyword>
<sequence length="97" mass="11169">MHMLYNSSSFVVVQFEVQVDEPRPGELLKANPELQLHRGGFEIVDKFARKEIFIEGALAQQFQDGVEALIEQDPSEEDLDDFIEHYARMGHQPVVMH</sequence>
<dbReference type="InterPro" id="IPR021951">
    <property type="entry name" value="DUF3567"/>
</dbReference>
<protein>
    <submittedName>
        <fullName evidence="1">DUF3567 family protein</fullName>
    </submittedName>
</protein>
<dbReference type="RefSeq" id="WP_290357865.1">
    <property type="nucleotide sequence ID" value="NZ_JAUHHC010000001.1"/>
</dbReference>
<proteinExistence type="predicted"/>
<dbReference type="EMBL" id="JAUHHC010000001">
    <property type="protein sequence ID" value="MDN3919565.1"/>
    <property type="molecule type" value="Genomic_DNA"/>
</dbReference>